<dbReference type="AlphaFoldDB" id="A0A485AKD9"/>
<name>A0A485AKD9_KLUCR</name>
<organism evidence="3 4">
    <name type="scientific">Kluyvera cryocrescens</name>
    <name type="common">Kluyvera citrophila</name>
    <dbReference type="NCBI Taxonomy" id="580"/>
    <lineage>
        <taxon>Bacteria</taxon>
        <taxon>Pseudomonadati</taxon>
        <taxon>Pseudomonadota</taxon>
        <taxon>Gammaproteobacteria</taxon>
        <taxon>Enterobacterales</taxon>
        <taxon>Enterobacteriaceae</taxon>
        <taxon>Kluyvera</taxon>
    </lineage>
</organism>
<dbReference type="EMBL" id="CAADJD010000007">
    <property type="protein sequence ID" value="VFS56929.1"/>
    <property type="molecule type" value="Genomic_DNA"/>
</dbReference>
<evidence type="ECO:0000256" key="1">
    <source>
        <dbReference type="SAM" id="MobiDB-lite"/>
    </source>
</evidence>
<evidence type="ECO:0000313" key="3">
    <source>
        <dbReference type="EMBL" id="VFS56929.1"/>
    </source>
</evidence>
<evidence type="ECO:0000313" key="2">
    <source>
        <dbReference type="EMBL" id="MDW3779102.1"/>
    </source>
</evidence>
<proteinExistence type="predicted"/>
<feature type="region of interest" description="Disordered" evidence="1">
    <location>
        <begin position="1"/>
        <end position="27"/>
    </location>
</feature>
<sequence>MTKISDQIAKTEAVNADGKQADNSDNQQELSGCAIATSFAWGSSCREEKECATLL</sequence>
<reference evidence="3 4" key="1">
    <citation type="submission" date="2019-03" db="EMBL/GenBank/DDBJ databases">
        <authorList>
            <consortium name="Pathogen Informatics"/>
        </authorList>
    </citation>
    <scope>NUCLEOTIDE SEQUENCE [LARGE SCALE GENOMIC DNA]</scope>
    <source>
        <strain evidence="3 4">NCTC12993</strain>
    </source>
</reference>
<dbReference type="GeneID" id="99780329"/>
<gene>
    <name evidence="3" type="ORF">NCTC12993_00567</name>
    <name evidence="2" type="ORF">QWU01_20055</name>
</gene>
<protein>
    <submittedName>
        <fullName evidence="3">Uncharacterized protein</fullName>
    </submittedName>
</protein>
<keyword evidence="4" id="KW-1185">Reference proteome</keyword>
<accession>A0A485AKD9</accession>
<dbReference type="RefSeq" id="WP_156478796.1">
    <property type="nucleotide sequence ID" value="NZ_CALMQG010000077.1"/>
</dbReference>
<reference evidence="2" key="2">
    <citation type="journal article" date="2023" name="J Glob Antimicrob Resist">
        <title>Emergence of NDM-1 and KPC-3 carbapenemases in Kluyvera cryocrescens: Investigating genetic heterogeneity and acquisition routes of blaNDM-1 in Enterobacterales species in Portugal.</title>
        <authorList>
            <person name="Loiodice M."/>
            <person name="Ribeiro M."/>
            <person name="Peixe L."/>
            <person name="Novais A."/>
        </authorList>
    </citation>
    <scope>NUCLEOTIDE SEQUENCE</scope>
    <source>
        <strain evidence="2">K629</strain>
    </source>
</reference>
<dbReference type="Proteomes" id="UP000401081">
    <property type="component" value="Unassembled WGS sequence"/>
</dbReference>
<evidence type="ECO:0000313" key="4">
    <source>
        <dbReference type="Proteomes" id="UP000401081"/>
    </source>
</evidence>
<dbReference type="EMBL" id="JAUEQX010000018">
    <property type="protein sequence ID" value="MDW3779102.1"/>
    <property type="molecule type" value="Genomic_DNA"/>
</dbReference>
<dbReference type="Proteomes" id="UP001276300">
    <property type="component" value="Unassembled WGS sequence"/>
</dbReference>